<accession>A0A2P4X915</accession>
<keyword evidence="2" id="KW-1185">Reference proteome</keyword>
<dbReference type="AlphaFoldDB" id="A0A2P4X915"/>
<dbReference type="EMBL" id="NCKW01015683">
    <property type="protein sequence ID" value="POM62042.1"/>
    <property type="molecule type" value="Genomic_DNA"/>
</dbReference>
<proteinExistence type="predicted"/>
<comment type="caution">
    <text evidence="1">The sequence shown here is derived from an EMBL/GenBank/DDBJ whole genome shotgun (WGS) entry which is preliminary data.</text>
</comment>
<gene>
    <name evidence="1" type="ORF">PHPALM_28845</name>
</gene>
<protein>
    <submittedName>
        <fullName evidence="1">Uncharacterized protein</fullName>
    </submittedName>
</protein>
<name>A0A2P4X915_9STRA</name>
<evidence type="ECO:0000313" key="2">
    <source>
        <dbReference type="Proteomes" id="UP000237271"/>
    </source>
</evidence>
<sequence>MDKTLLNVLSPQLQALVEASLGSKLPPSAASKKKVDAPKNEVKAQLKASSSAAKFNPSELFTLKHPQSPGFVVKERFLGRQKALAVRDALTDFTRSETFHEAKVGAGENLRNDRTVRGDKIHWIQTPTDLNAPMEDGVSSAILHLRRQVESLVYGLKKASPELDLRNAVSTQFAVFEMVPGLSSIWTRTQTHIGMNAMMMDSSV</sequence>
<dbReference type="Gene3D" id="2.60.120.620">
    <property type="entry name" value="q2cbj1_9rhob like domain"/>
    <property type="match status" value="1"/>
</dbReference>
<dbReference type="Proteomes" id="UP000237271">
    <property type="component" value="Unassembled WGS sequence"/>
</dbReference>
<reference evidence="1 2" key="1">
    <citation type="journal article" date="2017" name="Genome Biol. Evol.">
        <title>Phytophthora megakarya and P. palmivora, closely related causal agents of cacao black pod rot, underwent increases in genome sizes and gene numbers by different mechanisms.</title>
        <authorList>
            <person name="Ali S.S."/>
            <person name="Shao J."/>
            <person name="Lary D.J."/>
            <person name="Kronmiller B."/>
            <person name="Shen D."/>
            <person name="Strem M.D."/>
            <person name="Amoako-Attah I."/>
            <person name="Akrofi A.Y."/>
            <person name="Begoude B.A."/>
            <person name="Ten Hoopen G.M."/>
            <person name="Coulibaly K."/>
            <person name="Kebe B.I."/>
            <person name="Melnick R.L."/>
            <person name="Guiltinan M.J."/>
            <person name="Tyler B.M."/>
            <person name="Meinhardt L.W."/>
            <person name="Bailey B.A."/>
        </authorList>
    </citation>
    <scope>NUCLEOTIDE SEQUENCE [LARGE SCALE GENOMIC DNA]</scope>
    <source>
        <strain evidence="2">sbr112.9</strain>
    </source>
</reference>
<dbReference type="OrthoDB" id="76265at2759"/>
<evidence type="ECO:0000313" key="1">
    <source>
        <dbReference type="EMBL" id="POM62042.1"/>
    </source>
</evidence>
<organism evidence="1 2">
    <name type="scientific">Phytophthora palmivora</name>
    <dbReference type="NCBI Taxonomy" id="4796"/>
    <lineage>
        <taxon>Eukaryota</taxon>
        <taxon>Sar</taxon>
        <taxon>Stramenopiles</taxon>
        <taxon>Oomycota</taxon>
        <taxon>Peronosporomycetes</taxon>
        <taxon>Peronosporales</taxon>
        <taxon>Peronosporaceae</taxon>
        <taxon>Phytophthora</taxon>
    </lineage>
</organism>